<dbReference type="Proteomes" id="UP001371456">
    <property type="component" value="Unassembled WGS sequence"/>
</dbReference>
<evidence type="ECO:0000313" key="1">
    <source>
        <dbReference type="EMBL" id="KAK6782247.1"/>
    </source>
</evidence>
<dbReference type="EMBL" id="JBANQN010000008">
    <property type="protein sequence ID" value="KAK6782247.1"/>
    <property type="molecule type" value="Genomic_DNA"/>
</dbReference>
<protein>
    <submittedName>
        <fullName evidence="1">Uncharacterized protein</fullName>
    </submittedName>
</protein>
<sequence length="138" mass="15978">MEVLRMKLQGSHSEMLEQEILKLKTNLLTSERSLPWNWRRIEDHRKSENNASLSNINDLKFQVILHLGHSEMLGFHLNQSLLLVWLVIFLNIPPSLKPKLFWESLGLNIPASFFALKCQVFEVYGALLAGNMSMSRFV</sequence>
<accession>A0AAN8Y7I7</accession>
<proteinExistence type="predicted"/>
<gene>
    <name evidence="1" type="ORF">RDI58_020043</name>
</gene>
<organism evidence="1 2">
    <name type="scientific">Solanum bulbocastanum</name>
    <name type="common">Wild potato</name>
    <dbReference type="NCBI Taxonomy" id="147425"/>
    <lineage>
        <taxon>Eukaryota</taxon>
        <taxon>Viridiplantae</taxon>
        <taxon>Streptophyta</taxon>
        <taxon>Embryophyta</taxon>
        <taxon>Tracheophyta</taxon>
        <taxon>Spermatophyta</taxon>
        <taxon>Magnoliopsida</taxon>
        <taxon>eudicotyledons</taxon>
        <taxon>Gunneridae</taxon>
        <taxon>Pentapetalae</taxon>
        <taxon>asterids</taxon>
        <taxon>lamiids</taxon>
        <taxon>Solanales</taxon>
        <taxon>Solanaceae</taxon>
        <taxon>Solanoideae</taxon>
        <taxon>Solaneae</taxon>
        <taxon>Solanum</taxon>
    </lineage>
</organism>
<dbReference type="AlphaFoldDB" id="A0AAN8Y7I7"/>
<keyword evidence="2" id="KW-1185">Reference proteome</keyword>
<evidence type="ECO:0000313" key="2">
    <source>
        <dbReference type="Proteomes" id="UP001371456"/>
    </source>
</evidence>
<comment type="caution">
    <text evidence="1">The sequence shown here is derived from an EMBL/GenBank/DDBJ whole genome shotgun (WGS) entry which is preliminary data.</text>
</comment>
<reference evidence="1 2" key="1">
    <citation type="submission" date="2024-02" db="EMBL/GenBank/DDBJ databases">
        <title>de novo genome assembly of Solanum bulbocastanum strain 11H21.</title>
        <authorList>
            <person name="Hosaka A.J."/>
        </authorList>
    </citation>
    <scope>NUCLEOTIDE SEQUENCE [LARGE SCALE GENOMIC DNA]</scope>
    <source>
        <tissue evidence="1">Young leaves</tissue>
    </source>
</reference>
<name>A0AAN8Y7I7_SOLBU</name>